<comment type="caution">
    <text evidence="2">The sequence shown here is derived from an EMBL/GenBank/DDBJ whole genome shotgun (WGS) entry which is preliminary data.</text>
</comment>
<dbReference type="SUPFAM" id="SSF53067">
    <property type="entry name" value="Actin-like ATPase domain"/>
    <property type="match status" value="1"/>
</dbReference>
<dbReference type="Gene3D" id="3.30.420.40">
    <property type="match status" value="2"/>
</dbReference>
<dbReference type="PANTHER" id="PTHR18964:SF149">
    <property type="entry name" value="BIFUNCTIONAL UDP-N-ACETYLGLUCOSAMINE 2-EPIMERASE_N-ACETYLMANNOSAMINE KINASE"/>
    <property type="match status" value="1"/>
</dbReference>
<dbReference type="AlphaFoldDB" id="A0A399D5B5"/>
<accession>A0A399D5B5</accession>
<sequence>MVFPMKSYLSIDAGGTFLKSAILSSQGEVFKESVFLTESFSESSKEQIFRAFRNVMDNALSFVATNKMELSGVGVAFPGPFDIEKATPLMQHKFQNLYGINLRDVFSSMPGFPSNIPIKFVHDANAVLIGELWKGNAQGYSNAAVITLGTGLGFAISEEGTVLQNKIGGPYLSIFQLPYREGILEDYASKRGFIRIYQQLTSKISCNGIKVSDIGEWAANGDRNSLLTFLKVGEILGDSLKNILNERKIECLLFGGQISKSFHFMEEGLRTKLKNTTCLQKIDVVKNIDYAAFWGAVSNVLQND</sequence>
<name>A0A399D5B5_9BACT</name>
<dbReference type="Pfam" id="PF00480">
    <property type="entry name" value="ROK"/>
    <property type="match status" value="2"/>
</dbReference>
<dbReference type="Proteomes" id="UP000266441">
    <property type="component" value="Unassembled WGS sequence"/>
</dbReference>
<comment type="similarity">
    <text evidence="1">Belongs to the ROK (NagC/XylR) family.</text>
</comment>
<organism evidence="2 3">
    <name type="scientific">Mariniphaga sediminis</name>
    <dbReference type="NCBI Taxonomy" id="1628158"/>
    <lineage>
        <taxon>Bacteria</taxon>
        <taxon>Pseudomonadati</taxon>
        <taxon>Bacteroidota</taxon>
        <taxon>Bacteroidia</taxon>
        <taxon>Marinilabiliales</taxon>
        <taxon>Prolixibacteraceae</taxon>
        <taxon>Mariniphaga</taxon>
    </lineage>
</organism>
<evidence type="ECO:0000313" key="2">
    <source>
        <dbReference type="EMBL" id="RIH67095.1"/>
    </source>
</evidence>
<proteinExistence type="inferred from homology"/>
<dbReference type="InterPro" id="IPR000600">
    <property type="entry name" value="ROK"/>
</dbReference>
<reference evidence="2 3" key="1">
    <citation type="journal article" date="2015" name="Int. J. Syst. Evol. Microbiol.">
        <title>Mariniphaga sediminis sp. nov., isolated from coastal sediment.</title>
        <authorList>
            <person name="Wang F.Q."/>
            <person name="Shen Q.Y."/>
            <person name="Chen G.J."/>
            <person name="Du Z.J."/>
        </authorList>
    </citation>
    <scope>NUCLEOTIDE SEQUENCE [LARGE SCALE GENOMIC DNA]</scope>
    <source>
        <strain evidence="2 3">SY21</strain>
    </source>
</reference>
<dbReference type="EMBL" id="QWET01000001">
    <property type="protein sequence ID" value="RIH67095.1"/>
    <property type="molecule type" value="Genomic_DNA"/>
</dbReference>
<keyword evidence="3" id="KW-1185">Reference proteome</keyword>
<gene>
    <name evidence="2" type="ORF">D1164_01300</name>
</gene>
<protein>
    <submittedName>
        <fullName evidence="2">ROK family protein</fullName>
    </submittedName>
</protein>
<dbReference type="OrthoDB" id="9808275at2"/>
<evidence type="ECO:0000313" key="3">
    <source>
        <dbReference type="Proteomes" id="UP000266441"/>
    </source>
</evidence>
<evidence type="ECO:0000256" key="1">
    <source>
        <dbReference type="ARBA" id="ARBA00006479"/>
    </source>
</evidence>
<dbReference type="PANTHER" id="PTHR18964">
    <property type="entry name" value="ROK (REPRESSOR, ORF, KINASE) FAMILY"/>
    <property type="match status" value="1"/>
</dbReference>
<dbReference type="InterPro" id="IPR043129">
    <property type="entry name" value="ATPase_NBD"/>
</dbReference>